<dbReference type="SUPFAM" id="SSF55136">
    <property type="entry name" value="Probable bacterial effector-binding domain"/>
    <property type="match status" value="1"/>
</dbReference>
<organism evidence="2 3">
    <name type="scientific">Amycolatopsis endophytica</name>
    <dbReference type="NCBI Taxonomy" id="860233"/>
    <lineage>
        <taxon>Bacteria</taxon>
        <taxon>Bacillati</taxon>
        <taxon>Actinomycetota</taxon>
        <taxon>Actinomycetes</taxon>
        <taxon>Pseudonocardiales</taxon>
        <taxon>Pseudonocardiaceae</taxon>
        <taxon>Amycolatopsis</taxon>
    </lineage>
</organism>
<dbReference type="AlphaFoldDB" id="A0A853B954"/>
<feature type="region of interest" description="Disordered" evidence="1">
    <location>
        <begin position="1"/>
        <end position="26"/>
    </location>
</feature>
<proteinExistence type="predicted"/>
<evidence type="ECO:0000313" key="2">
    <source>
        <dbReference type="EMBL" id="NYI91843.1"/>
    </source>
</evidence>
<gene>
    <name evidence="2" type="ORF">HNR02_005218</name>
</gene>
<feature type="compositionally biased region" description="Basic and acidic residues" evidence="1">
    <location>
        <begin position="1"/>
        <end position="12"/>
    </location>
</feature>
<dbReference type="RefSeq" id="WP_179776169.1">
    <property type="nucleotide sequence ID" value="NZ_JACCFK010000002.1"/>
</dbReference>
<dbReference type="Proteomes" id="UP000549616">
    <property type="component" value="Unassembled WGS sequence"/>
</dbReference>
<comment type="caution">
    <text evidence="2">The sequence shown here is derived from an EMBL/GenBank/DDBJ whole genome shotgun (WGS) entry which is preliminary data.</text>
</comment>
<evidence type="ECO:0000256" key="1">
    <source>
        <dbReference type="SAM" id="MobiDB-lite"/>
    </source>
</evidence>
<name>A0A853B954_9PSEU</name>
<evidence type="ECO:0000313" key="3">
    <source>
        <dbReference type="Proteomes" id="UP000549616"/>
    </source>
</evidence>
<accession>A0A853B954</accession>
<sequence length="216" mass="23939">MSSTDDEGKHDMNQPTDHFTASDEPEIARIEASRYLSVRGDGRPGTGAFYARKSLAEGAARELRRVRPDAAWMPEDSTEIAYWYDEEIHGHVGIADFYSAAPLEHLHFRVLVQVPDDVTSDDLATARRNLDVPARTAGTEPELWSTAGGTVVQVTHHGPFAEEYDTLRRLGEFADRNGLKRSGPHHEIHLDPFSEGSPQEGLRTILRDWVAVAPAG</sequence>
<dbReference type="Gene3D" id="3.20.80.10">
    <property type="entry name" value="Regulatory factor, effector binding domain"/>
    <property type="match status" value="1"/>
</dbReference>
<keyword evidence="3" id="KW-1185">Reference proteome</keyword>
<dbReference type="EMBL" id="JACCFK010000002">
    <property type="protein sequence ID" value="NYI91843.1"/>
    <property type="molecule type" value="Genomic_DNA"/>
</dbReference>
<dbReference type="InterPro" id="IPR011256">
    <property type="entry name" value="Reg_factor_effector_dom_sf"/>
</dbReference>
<reference evidence="2 3" key="1">
    <citation type="submission" date="2020-07" db="EMBL/GenBank/DDBJ databases">
        <title>Sequencing the genomes of 1000 actinobacteria strains.</title>
        <authorList>
            <person name="Klenk H.-P."/>
        </authorList>
    </citation>
    <scope>NUCLEOTIDE SEQUENCE [LARGE SCALE GENOMIC DNA]</scope>
    <source>
        <strain evidence="2 3">DSM 104006</strain>
    </source>
</reference>
<protein>
    <submittedName>
        <fullName evidence="2">Effector-binding domain-containing protein</fullName>
    </submittedName>
</protein>